<organism evidence="5 6">
    <name type="scientific">Fonticella tunisiensis</name>
    <dbReference type="NCBI Taxonomy" id="1096341"/>
    <lineage>
        <taxon>Bacteria</taxon>
        <taxon>Bacillati</taxon>
        <taxon>Bacillota</taxon>
        <taxon>Clostridia</taxon>
        <taxon>Eubacteriales</taxon>
        <taxon>Clostridiaceae</taxon>
        <taxon>Fonticella</taxon>
    </lineage>
</organism>
<evidence type="ECO:0000256" key="3">
    <source>
        <dbReference type="ARBA" id="ARBA00022840"/>
    </source>
</evidence>
<dbReference type="InterPro" id="IPR027417">
    <property type="entry name" value="P-loop_NTPase"/>
</dbReference>
<dbReference type="InterPro" id="IPR003593">
    <property type="entry name" value="AAA+_ATPase"/>
</dbReference>
<gene>
    <name evidence="5" type="ORF">EDD71_110107</name>
</gene>
<dbReference type="PROSITE" id="PS50893">
    <property type="entry name" value="ABC_TRANSPORTER_2"/>
    <property type="match status" value="1"/>
</dbReference>
<dbReference type="CDD" id="cd03293">
    <property type="entry name" value="ABC_NrtD_SsuB_transporters"/>
    <property type="match status" value="1"/>
</dbReference>
<dbReference type="Proteomes" id="UP000295325">
    <property type="component" value="Unassembled WGS sequence"/>
</dbReference>
<dbReference type="InterPro" id="IPR050166">
    <property type="entry name" value="ABC_transporter_ATP-bind"/>
</dbReference>
<dbReference type="SUPFAM" id="SSF52540">
    <property type="entry name" value="P-loop containing nucleoside triphosphate hydrolases"/>
    <property type="match status" value="1"/>
</dbReference>
<reference evidence="5 6" key="1">
    <citation type="submission" date="2019-03" db="EMBL/GenBank/DDBJ databases">
        <title>Genomic Encyclopedia of Type Strains, Phase IV (KMG-IV): sequencing the most valuable type-strain genomes for metagenomic binning, comparative biology and taxonomic classification.</title>
        <authorList>
            <person name="Goeker M."/>
        </authorList>
    </citation>
    <scope>NUCLEOTIDE SEQUENCE [LARGE SCALE GENOMIC DNA]</scope>
    <source>
        <strain evidence="5 6">DSM 24455</strain>
    </source>
</reference>
<dbReference type="PANTHER" id="PTHR42788">
    <property type="entry name" value="TAURINE IMPORT ATP-BINDING PROTEIN-RELATED"/>
    <property type="match status" value="1"/>
</dbReference>
<evidence type="ECO:0000313" key="5">
    <source>
        <dbReference type="EMBL" id="TDT60989.1"/>
    </source>
</evidence>
<proteinExistence type="predicted"/>
<sequence length="250" mass="28554">MIEIKNLSVKYKSNDKDFLALDRINITIENGDICAVIGPSGCGKSTLLYVLSGVIKDYEGSVLIDGNPINPSLHRIGLVMQNYGLLPWKSVYYNAIAGSKIKDGKDNIDRMYVDYILKKLGLNKFAHRHPGELSGGQRQRIAIARAFILKPSLLLMDEPFSALDEIIREEMQDLFLKIWFENRVSTLFITHSIDEALYIGKKIAILSPSPGRVKEIYVNPLFGKKDLRLNEDYYKFSIELRKKVRESWLR</sequence>
<dbReference type="InterPro" id="IPR017871">
    <property type="entry name" value="ABC_transporter-like_CS"/>
</dbReference>
<dbReference type="GO" id="GO:0016887">
    <property type="term" value="F:ATP hydrolysis activity"/>
    <property type="evidence" value="ECO:0007669"/>
    <property type="project" value="InterPro"/>
</dbReference>
<dbReference type="InterPro" id="IPR003439">
    <property type="entry name" value="ABC_transporter-like_ATP-bd"/>
</dbReference>
<keyword evidence="1" id="KW-0813">Transport</keyword>
<evidence type="ECO:0000256" key="2">
    <source>
        <dbReference type="ARBA" id="ARBA00022741"/>
    </source>
</evidence>
<feature type="domain" description="ABC transporter" evidence="4">
    <location>
        <begin position="2"/>
        <end position="229"/>
    </location>
</feature>
<dbReference type="SMART" id="SM00382">
    <property type="entry name" value="AAA"/>
    <property type="match status" value="1"/>
</dbReference>
<dbReference type="Pfam" id="PF00005">
    <property type="entry name" value="ABC_tran"/>
    <property type="match status" value="1"/>
</dbReference>
<dbReference type="PROSITE" id="PS00211">
    <property type="entry name" value="ABC_TRANSPORTER_1"/>
    <property type="match status" value="1"/>
</dbReference>
<protein>
    <submittedName>
        <fullName evidence="5">NitT/TauT family transport system ATP-binding protein</fullName>
    </submittedName>
</protein>
<accession>A0A4R7KPD0</accession>
<keyword evidence="3 5" id="KW-0067">ATP-binding</keyword>
<dbReference type="AlphaFoldDB" id="A0A4R7KPD0"/>
<dbReference type="GO" id="GO:0005524">
    <property type="term" value="F:ATP binding"/>
    <property type="evidence" value="ECO:0007669"/>
    <property type="project" value="UniProtKB-KW"/>
</dbReference>
<evidence type="ECO:0000313" key="6">
    <source>
        <dbReference type="Proteomes" id="UP000295325"/>
    </source>
</evidence>
<keyword evidence="6" id="KW-1185">Reference proteome</keyword>
<dbReference type="EMBL" id="SOAZ01000010">
    <property type="protein sequence ID" value="TDT60989.1"/>
    <property type="molecule type" value="Genomic_DNA"/>
</dbReference>
<evidence type="ECO:0000256" key="1">
    <source>
        <dbReference type="ARBA" id="ARBA00022448"/>
    </source>
</evidence>
<comment type="caution">
    <text evidence="5">The sequence shown here is derived from an EMBL/GenBank/DDBJ whole genome shotgun (WGS) entry which is preliminary data.</text>
</comment>
<dbReference type="RefSeq" id="WP_133628162.1">
    <property type="nucleotide sequence ID" value="NZ_SOAZ01000010.1"/>
</dbReference>
<dbReference type="PANTHER" id="PTHR42788:SF13">
    <property type="entry name" value="ALIPHATIC SULFONATES IMPORT ATP-BINDING PROTEIN SSUB"/>
    <property type="match status" value="1"/>
</dbReference>
<evidence type="ECO:0000259" key="4">
    <source>
        <dbReference type="PROSITE" id="PS50893"/>
    </source>
</evidence>
<dbReference type="OrthoDB" id="9801958at2"/>
<dbReference type="Gene3D" id="3.40.50.300">
    <property type="entry name" value="P-loop containing nucleotide triphosphate hydrolases"/>
    <property type="match status" value="1"/>
</dbReference>
<name>A0A4R7KPD0_9CLOT</name>
<keyword evidence="2" id="KW-0547">Nucleotide-binding</keyword>